<name>A0ABR0HXW7_9PEZI</name>
<keyword evidence="3" id="KW-1185">Reference proteome</keyword>
<feature type="compositionally biased region" description="Polar residues" evidence="1">
    <location>
        <begin position="10"/>
        <end position="32"/>
    </location>
</feature>
<dbReference type="RefSeq" id="XP_062770038.1">
    <property type="nucleotide sequence ID" value="XM_062907121.1"/>
</dbReference>
<feature type="region of interest" description="Disordered" evidence="1">
    <location>
        <begin position="1"/>
        <end position="32"/>
    </location>
</feature>
<accession>A0ABR0HXW7</accession>
<sequence length="73" mass="8196">MRMVHHPSASVFSRSHQHPVNPSPAGSGQTLSIRRRQEQVTMLCLMFGAMHRLPKRSRSMGCPSKRPKTSCLP</sequence>
<protein>
    <submittedName>
        <fullName evidence="2">Uncharacterized protein</fullName>
    </submittedName>
</protein>
<evidence type="ECO:0000256" key="1">
    <source>
        <dbReference type="SAM" id="MobiDB-lite"/>
    </source>
</evidence>
<dbReference type="Proteomes" id="UP001326199">
    <property type="component" value="Unassembled WGS sequence"/>
</dbReference>
<proteinExistence type="predicted"/>
<dbReference type="GeneID" id="87927464"/>
<dbReference type="EMBL" id="JAFFHB010000001">
    <property type="protein sequence ID" value="KAK4672716.1"/>
    <property type="molecule type" value="Genomic_DNA"/>
</dbReference>
<evidence type="ECO:0000313" key="2">
    <source>
        <dbReference type="EMBL" id="KAK4672716.1"/>
    </source>
</evidence>
<organism evidence="2 3">
    <name type="scientific">Podospora pseudopauciseta</name>
    <dbReference type="NCBI Taxonomy" id="2093780"/>
    <lineage>
        <taxon>Eukaryota</taxon>
        <taxon>Fungi</taxon>
        <taxon>Dikarya</taxon>
        <taxon>Ascomycota</taxon>
        <taxon>Pezizomycotina</taxon>
        <taxon>Sordariomycetes</taxon>
        <taxon>Sordariomycetidae</taxon>
        <taxon>Sordariales</taxon>
        <taxon>Podosporaceae</taxon>
        <taxon>Podospora</taxon>
    </lineage>
</organism>
<gene>
    <name evidence="2" type="ORF">QC763_105520</name>
</gene>
<comment type="caution">
    <text evidence="2">The sequence shown here is derived from an EMBL/GenBank/DDBJ whole genome shotgun (WGS) entry which is preliminary data.</text>
</comment>
<evidence type="ECO:0000313" key="3">
    <source>
        <dbReference type="Proteomes" id="UP001326199"/>
    </source>
</evidence>
<reference evidence="2 3" key="1">
    <citation type="journal article" date="2023" name="bioRxiv">
        <title>High-quality genome assemblies of four members of thePodospora anserinaspecies complex.</title>
        <authorList>
            <person name="Ament-Velasquez S.L."/>
            <person name="Vogan A.A."/>
            <person name="Wallerman O."/>
            <person name="Hartmann F."/>
            <person name="Gautier V."/>
            <person name="Silar P."/>
            <person name="Giraud T."/>
            <person name="Johannesson H."/>
        </authorList>
    </citation>
    <scope>NUCLEOTIDE SEQUENCE [LARGE SCALE GENOMIC DNA]</scope>
    <source>
        <strain evidence="2 3">CBS 411.78</strain>
    </source>
</reference>